<feature type="signal peptide" evidence="1">
    <location>
        <begin position="1"/>
        <end position="30"/>
    </location>
</feature>
<gene>
    <name evidence="2" type="primary">ybfO_2</name>
    <name evidence="2" type="ORF">J34TS1_48430</name>
</gene>
<keyword evidence="2" id="KW-0378">Hydrolase</keyword>
<dbReference type="SUPFAM" id="SSF159501">
    <property type="entry name" value="EreA/ChaN-like"/>
    <property type="match status" value="1"/>
</dbReference>
<protein>
    <submittedName>
        <fullName evidence="2">Hydrolase YbfO</fullName>
    </submittedName>
</protein>
<dbReference type="RefSeq" id="WP_212980396.1">
    <property type="nucleotide sequence ID" value="NZ_AP025343.1"/>
</dbReference>
<dbReference type="Proteomes" id="UP000682811">
    <property type="component" value="Unassembled WGS sequence"/>
</dbReference>
<dbReference type="InterPro" id="IPR052036">
    <property type="entry name" value="Hydrolase/PRTase-associated"/>
</dbReference>
<comment type="caution">
    <text evidence="2">The sequence shown here is derived from an EMBL/GenBank/DDBJ whole genome shotgun (WGS) entry which is preliminary data.</text>
</comment>
<evidence type="ECO:0000313" key="3">
    <source>
        <dbReference type="Proteomes" id="UP000682811"/>
    </source>
</evidence>
<organism evidence="2 3">
    <name type="scientific">Paenibacillus azoreducens</name>
    <dbReference type="NCBI Taxonomy" id="116718"/>
    <lineage>
        <taxon>Bacteria</taxon>
        <taxon>Bacillati</taxon>
        <taxon>Bacillota</taxon>
        <taxon>Bacilli</taxon>
        <taxon>Bacillales</taxon>
        <taxon>Paenibacillaceae</taxon>
        <taxon>Paenibacillus</taxon>
    </lineage>
</organism>
<accession>A0A919YI83</accession>
<name>A0A919YI83_9BACL</name>
<sequence>MKPTFAKIMKFSTICAIVTSIGITSGTVSAAPAAKPVPVKSNPIQTIEFKTNDKFEDLRFLKNVIGNKKIVMIGESSHGAAEFNKSKARLVQFLHKEMGFNVLAFESGLGDTSGTYANISKLTGEETLRKSIYPVWHAKELVPMFDYIKQQSTSKQPLILTGFDMQPNPDFGRFMETWFAPIDKQFAVEAKNLEKKLTNIYYNVDWNQADWDQDYTYVLDGYTKIQKFMAENEAALQKDFPNNKTIMPIMKHVIADRIYMIQNMLKYQVAYNNLTPENYVVSKSLRENVAYLRDEMMASTLTWLVDNIYKDQKVIVWGHNYHVRKNNSVMDSPVQLHLYEGGSVQNMGELMPSRLKQKTYTIGLFMYEGATAGNDGKAMPVSTTKDPDSVESILKSTGKSYAFVDLTSPYNKEWKNSTHNGMYWGMIEEPFVPSQQYDGILFIKKTTPSVYLK</sequence>
<dbReference type="GO" id="GO:0016787">
    <property type="term" value="F:hydrolase activity"/>
    <property type="evidence" value="ECO:0007669"/>
    <property type="project" value="UniProtKB-KW"/>
</dbReference>
<dbReference type="Pfam" id="PF05139">
    <property type="entry name" value="Erythro_esteras"/>
    <property type="match status" value="1"/>
</dbReference>
<dbReference type="GO" id="GO:0046677">
    <property type="term" value="P:response to antibiotic"/>
    <property type="evidence" value="ECO:0007669"/>
    <property type="project" value="InterPro"/>
</dbReference>
<dbReference type="PANTHER" id="PTHR31299">
    <property type="entry name" value="ESTERASE, PUTATIVE (AFU_ORTHOLOGUE AFUA_1G05850)-RELATED"/>
    <property type="match status" value="1"/>
</dbReference>
<dbReference type="EMBL" id="BORT01000028">
    <property type="protein sequence ID" value="GIO50078.1"/>
    <property type="molecule type" value="Genomic_DNA"/>
</dbReference>
<evidence type="ECO:0000313" key="2">
    <source>
        <dbReference type="EMBL" id="GIO50078.1"/>
    </source>
</evidence>
<dbReference type="PANTHER" id="PTHR31299:SF0">
    <property type="entry name" value="ESTERASE, PUTATIVE (AFU_ORTHOLOGUE AFUA_1G05850)-RELATED"/>
    <property type="match status" value="1"/>
</dbReference>
<dbReference type="Gene3D" id="3.40.1660.10">
    <property type="entry name" value="EreA-like (biosynthetic domain)"/>
    <property type="match status" value="2"/>
</dbReference>
<dbReference type="InterPro" id="IPR007815">
    <property type="entry name" value="Emycin_Estase"/>
</dbReference>
<reference evidence="2 3" key="1">
    <citation type="submission" date="2021-03" db="EMBL/GenBank/DDBJ databases">
        <title>Antimicrobial resistance genes in bacteria isolated from Japanese honey, and their potential for conferring macrolide and lincosamide resistance in the American foulbrood pathogen Paenibacillus larvae.</title>
        <authorList>
            <person name="Okamoto M."/>
            <person name="Kumagai M."/>
            <person name="Kanamori H."/>
            <person name="Takamatsu D."/>
        </authorList>
    </citation>
    <scope>NUCLEOTIDE SEQUENCE [LARGE SCALE GENOMIC DNA]</scope>
    <source>
        <strain evidence="2 3">J34TS1</strain>
    </source>
</reference>
<keyword evidence="3" id="KW-1185">Reference proteome</keyword>
<evidence type="ECO:0000256" key="1">
    <source>
        <dbReference type="SAM" id="SignalP"/>
    </source>
</evidence>
<feature type="chain" id="PRO_5036973462" evidence="1">
    <location>
        <begin position="31"/>
        <end position="453"/>
    </location>
</feature>
<dbReference type="CDD" id="cd14728">
    <property type="entry name" value="Ere-like"/>
    <property type="match status" value="1"/>
</dbReference>
<proteinExistence type="predicted"/>
<dbReference type="AlphaFoldDB" id="A0A919YI83"/>
<keyword evidence="1" id="KW-0732">Signal</keyword>